<gene>
    <name evidence="1" type="ORF">MENTE1834_LOCUS4165</name>
</gene>
<proteinExistence type="predicted"/>
<evidence type="ECO:0000313" key="1">
    <source>
        <dbReference type="EMBL" id="CAK5019526.1"/>
    </source>
</evidence>
<accession>A0ACB0XVR4</accession>
<sequence length="66" mass="7473">MLGLCISRKCCKSGTLLFSDLLLKQRHVKFFISISMLEFFEGLLNLSYLVLRGLGSRNSLICRSTT</sequence>
<protein>
    <submittedName>
        <fullName evidence="1">Uncharacterized protein</fullName>
    </submittedName>
</protein>
<reference evidence="1" key="1">
    <citation type="submission" date="2023-11" db="EMBL/GenBank/DDBJ databases">
        <authorList>
            <person name="Poullet M."/>
        </authorList>
    </citation>
    <scope>NUCLEOTIDE SEQUENCE</scope>
    <source>
        <strain evidence="1">E1834</strain>
    </source>
</reference>
<comment type="caution">
    <text evidence="1">The sequence shown here is derived from an EMBL/GenBank/DDBJ whole genome shotgun (WGS) entry which is preliminary data.</text>
</comment>
<dbReference type="EMBL" id="CAVMJV010000003">
    <property type="protein sequence ID" value="CAK5019526.1"/>
    <property type="molecule type" value="Genomic_DNA"/>
</dbReference>
<dbReference type="Proteomes" id="UP001497535">
    <property type="component" value="Unassembled WGS sequence"/>
</dbReference>
<evidence type="ECO:0000313" key="2">
    <source>
        <dbReference type="Proteomes" id="UP001497535"/>
    </source>
</evidence>
<name>A0ACB0XVR4_MELEN</name>
<organism evidence="1 2">
    <name type="scientific">Meloidogyne enterolobii</name>
    <name type="common">Root-knot nematode worm</name>
    <name type="synonym">Meloidogyne mayaguensis</name>
    <dbReference type="NCBI Taxonomy" id="390850"/>
    <lineage>
        <taxon>Eukaryota</taxon>
        <taxon>Metazoa</taxon>
        <taxon>Ecdysozoa</taxon>
        <taxon>Nematoda</taxon>
        <taxon>Chromadorea</taxon>
        <taxon>Rhabditida</taxon>
        <taxon>Tylenchina</taxon>
        <taxon>Tylenchomorpha</taxon>
        <taxon>Tylenchoidea</taxon>
        <taxon>Meloidogynidae</taxon>
        <taxon>Meloidogyninae</taxon>
        <taxon>Meloidogyne</taxon>
    </lineage>
</organism>
<keyword evidence="2" id="KW-1185">Reference proteome</keyword>